<evidence type="ECO:0000313" key="2">
    <source>
        <dbReference type="EMBL" id="MBD7984777.1"/>
    </source>
</evidence>
<evidence type="ECO:0000313" key="3">
    <source>
        <dbReference type="Proteomes" id="UP000626786"/>
    </source>
</evidence>
<keyword evidence="3" id="KW-1185">Reference proteome</keyword>
<dbReference type="Gene3D" id="3.30.420.40">
    <property type="match status" value="2"/>
</dbReference>
<evidence type="ECO:0000259" key="1">
    <source>
        <dbReference type="Pfam" id="PF01869"/>
    </source>
</evidence>
<gene>
    <name evidence="2" type="ORF">H9649_09300</name>
</gene>
<dbReference type="PANTHER" id="PTHR43190">
    <property type="entry name" value="N-ACETYL-D-GLUCOSAMINE KINASE"/>
    <property type="match status" value="1"/>
</dbReference>
<dbReference type="CDD" id="cd24007">
    <property type="entry name" value="ASKHA_NBD_eukNAGK-like"/>
    <property type="match status" value="1"/>
</dbReference>
<proteinExistence type="predicted"/>
<feature type="domain" description="ATPase BadF/BadG/BcrA/BcrD type" evidence="1">
    <location>
        <begin position="4"/>
        <end position="301"/>
    </location>
</feature>
<dbReference type="InterPro" id="IPR002731">
    <property type="entry name" value="ATPase_BadF"/>
</dbReference>
<organism evidence="2 3">
    <name type="scientific">Sporosarcina quadrami</name>
    <dbReference type="NCBI Taxonomy" id="2762234"/>
    <lineage>
        <taxon>Bacteria</taxon>
        <taxon>Bacillati</taxon>
        <taxon>Bacillota</taxon>
        <taxon>Bacilli</taxon>
        <taxon>Bacillales</taxon>
        <taxon>Caryophanaceae</taxon>
        <taxon>Sporosarcina</taxon>
    </lineage>
</organism>
<dbReference type="PANTHER" id="PTHR43190:SF3">
    <property type="entry name" value="N-ACETYL-D-GLUCOSAMINE KINASE"/>
    <property type="match status" value="1"/>
</dbReference>
<dbReference type="EMBL" id="JACSQN010000007">
    <property type="protein sequence ID" value="MBD7984777.1"/>
    <property type="molecule type" value="Genomic_DNA"/>
</dbReference>
<dbReference type="InterPro" id="IPR052519">
    <property type="entry name" value="Euk-type_GlcNAc_Kinase"/>
</dbReference>
<protein>
    <recommendedName>
        <fullName evidence="1">ATPase BadF/BadG/BcrA/BcrD type domain-containing protein</fullName>
    </recommendedName>
</protein>
<dbReference type="Pfam" id="PF01869">
    <property type="entry name" value="BcrAD_BadFG"/>
    <property type="match status" value="1"/>
</dbReference>
<name>A0ABR8U9T2_9BACL</name>
<dbReference type="InterPro" id="IPR043129">
    <property type="entry name" value="ATPase_NBD"/>
</dbReference>
<accession>A0ABR8U9T2</accession>
<dbReference type="RefSeq" id="WP_191694473.1">
    <property type="nucleotide sequence ID" value="NZ_JACSQN010000007.1"/>
</dbReference>
<comment type="caution">
    <text evidence="2">The sequence shown here is derived from an EMBL/GenBank/DDBJ whole genome shotgun (WGS) entry which is preliminary data.</text>
</comment>
<dbReference type="SUPFAM" id="SSF53067">
    <property type="entry name" value="Actin-like ATPase domain"/>
    <property type="match status" value="2"/>
</dbReference>
<dbReference type="Proteomes" id="UP000626786">
    <property type="component" value="Unassembled WGS sequence"/>
</dbReference>
<reference evidence="2 3" key="1">
    <citation type="submission" date="2020-08" db="EMBL/GenBank/DDBJ databases">
        <title>A Genomic Blueprint of the Chicken Gut Microbiome.</title>
        <authorList>
            <person name="Gilroy R."/>
            <person name="Ravi A."/>
            <person name="Getino M."/>
            <person name="Pursley I."/>
            <person name="Horton D.L."/>
            <person name="Alikhan N.-F."/>
            <person name="Baker D."/>
            <person name="Gharbi K."/>
            <person name="Hall N."/>
            <person name="Watson M."/>
            <person name="Adriaenssens E.M."/>
            <person name="Foster-Nyarko E."/>
            <person name="Jarju S."/>
            <person name="Secka A."/>
            <person name="Antonio M."/>
            <person name="Oren A."/>
            <person name="Chaudhuri R."/>
            <person name="La Ragione R.M."/>
            <person name="Hildebrand F."/>
            <person name="Pallen M.J."/>
        </authorList>
    </citation>
    <scope>NUCLEOTIDE SEQUENCE [LARGE SCALE GENOMIC DNA]</scope>
    <source>
        <strain evidence="2 3">Sa2YVA2</strain>
    </source>
</reference>
<sequence length="341" mass="37160">MYVLGIDGGGTQTTGIVADESGNVYMRCVTGRSNPNTLTQEEFESVFNSMLRLLKTQNPLIFNQLSICYAGIAGVGESGKDKEVNAILQRNLPRHTKVIVNNDAMNALYAGTLGREGIVQIAGTGAITLGVNKSGETARSGGWGYLFDDEGSGFYLGNQALKRVFEAYDNRGPSTTLTLRILSYMDVDCVPALITKIYGEEHPRSVIAPLARYVIEEAQAGDIVAKKIVDKACEKMMHSIEACHNRLFNKYHETKIVLSGGVFKHAEMFIERFSHLAQDSIPLGVFVQTQVPPVGGAVLAALAEGNIQMNPDFIKKFNAQIVDDVLIDDHNSGGEIRERSN</sequence>